<evidence type="ECO:0000256" key="10">
    <source>
        <dbReference type="ARBA" id="ARBA00023170"/>
    </source>
</evidence>
<evidence type="ECO:0000313" key="16">
    <source>
        <dbReference type="EMBL" id="OXA64736.1"/>
    </source>
</evidence>
<name>A0A226F796_FOLCA</name>
<reference evidence="16 17" key="1">
    <citation type="submission" date="2015-12" db="EMBL/GenBank/DDBJ databases">
        <title>The genome of Folsomia candida.</title>
        <authorList>
            <person name="Faddeeva A."/>
            <person name="Derks M.F."/>
            <person name="Anvar Y."/>
            <person name="Smit S."/>
            <person name="Van Straalen N."/>
            <person name="Roelofs D."/>
        </authorList>
    </citation>
    <scope>NUCLEOTIDE SEQUENCE [LARGE SCALE GENOMIC DNA]</scope>
    <source>
        <strain evidence="16 17">VU population</strain>
        <tissue evidence="16">Whole body</tissue>
    </source>
</reference>
<dbReference type="InterPro" id="IPR028926">
    <property type="entry name" value="CEP76-C2"/>
</dbReference>
<dbReference type="EMBL" id="LNIX01000001">
    <property type="protein sequence ID" value="OXA64736.1"/>
    <property type="molecule type" value="Genomic_DNA"/>
</dbReference>
<comment type="subcellular location">
    <subcellularLocation>
        <location evidence="2">Cytoplasm</location>
        <location evidence="2">Cytoskeleton</location>
        <location evidence="2">Microtubule organizing center</location>
        <location evidence="2">Centrosome</location>
    </subcellularLocation>
    <subcellularLocation>
        <location evidence="1">Membrane</location>
        <topology evidence="1">Multi-pass membrane protein</topology>
    </subcellularLocation>
</comment>
<evidence type="ECO:0000256" key="13">
    <source>
        <dbReference type="ARBA" id="ARBA00023303"/>
    </source>
</evidence>
<organism evidence="16 17">
    <name type="scientific">Folsomia candida</name>
    <name type="common">Springtail</name>
    <dbReference type="NCBI Taxonomy" id="158441"/>
    <lineage>
        <taxon>Eukaryota</taxon>
        <taxon>Metazoa</taxon>
        <taxon>Ecdysozoa</taxon>
        <taxon>Arthropoda</taxon>
        <taxon>Hexapoda</taxon>
        <taxon>Collembola</taxon>
        <taxon>Entomobryomorpha</taxon>
        <taxon>Isotomoidea</taxon>
        <taxon>Isotomidae</taxon>
        <taxon>Proisotominae</taxon>
        <taxon>Folsomia</taxon>
    </lineage>
</organism>
<dbReference type="InterPro" id="IPR001320">
    <property type="entry name" value="Iontro_rcpt_C"/>
</dbReference>
<keyword evidence="12" id="KW-1071">Ligand-gated ion channel</keyword>
<evidence type="ECO:0000313" key="17">
    <source>
        <dbReference type="Proteomes" id="UP000198287"/>
    </source>
</evidence>
<comment type="similarity">
    <text evidence="3">Belongs to the glutamate-gated ion channel (TC 1.A.10.1) family.</text>
</comment>
<dbReference type="PANTHER" id="PTHR46436:SF1">
    <property type="entry name" value="CENTROSOMAL PROTEIN OF 76 KDA"/>
    <property type="match status" value="1"/>
</dbReference>
<dbReference type="PANTHER" id="PTHR46436">
    <property type="entry name" value="CENTROSOMAL PROTEIN OF 76 KDA"/>
    <property type="match status" value="1"/>
</dbReference>
<evidence type="ECO:0000259" key="15">
    <source>
        <dbReference type="SMART" id="SM00918"/>
    </source>
</evidence>
<dbReference type="AlphaFoldDB" id="A0A226F796"/>
<evidence type="ECO:0000256" key="2">
    <source>
        <dbReference type="ARBA" id="ARBA00004300"/>
    </source>
</evidence>
<evidence type="ECO:0000256" key="11">
    <source>
        <dbReference type="ARBA" id="ARBA00023180"/>
    </source>
</evidence>
<keyword evidence="10" id="KW-0675">Receptor</keyword>
<dbReference type="Pfam" id="PF00060">
    <property type="entry name" value="Lig_chan"/>
    <property type="match status" value="1"/>
</dbReference>
<dbReference type="InterPro" id="IPR019594">
    <property type="entry name" value="Glu/Gly-bd"/>
</dbReference>
<keyword evidence="6 14" id="KW-0812">Transmembrane</keyword>
<evidence type="ECO:0000256" key="14">
    <source>
        <dbReference type="SAM" id="Phobius"/>
    </source>
</evidence>
<protein>
    <submittedName>
        <fullName evidence="16">Centrosomal protein of 76 kDa</fullName>
    </submittedName>
</protein>
<keyword evidence="5" id="KW-0963">Cytoplasm</keyword>
<feature type="transmembrane region" description="Helical" evidence="14">
    <location>
        <begin position="371"/>
        <end position="390"/>
    </location>
</feature>
<evidence type="ECO:0000256" key="12">
    <source>
        <dbReference type="ARBA" id="ARBA00023286"/>
    </source>
</evidence>
<dbReference type="Pfam" id="PF24656">
    <property type="entry name" value="CEPT76_peptidase"/>
    <property type="match status" value="1"/>
</dbReference>
<keyword evidence="7 14" id="KW-1133">Transmembrane helix</keyword>
<dbReference type="STRING" id="158441.A0A226F796"/>
<dbReference type="GO" id="GO:0016020">
    <property type="term" value="C:membrane"/>
    <property type="evidence" value="ECO:0007669"/>
    <property type="project" value="UniProtKB-SubCell"/>
</dbReference>
<dbReference type="InterPro" id="IPR056290">
    <property type="entry name" value="CEPT76/DRC7_peptidase-like_dom"/>
</dbReference>
<keyword evidence="11" id="KW-0325">Glycoprotein</keyword>
<evidence type="ECO:0000256" key="5">
    <source>
        <dbReference type="ARBA" id="ARBA00022490"/>
    </source>
</evidence>
<evidence type="ECO:0000256" key="1">
    <source>
        <dbReference type="ARBA" id="ARBA00004141"/>
    </source>
</evidence>
<keyword evidence="8" id="KW-0406">Ion transport</keyword>
<dbReference type="Proteomes" id="UP000198287">
    <property type="component" value="Unassembled WGS sequence"/>
</dbReference>
<dbReference type="Pfam" id="PF10613">
    <property type="entry name" value="Lig_chan-Glu_bd"/>
    <property type="match status" value="1"/>
</dbReference>
<evidence type="ECO:0000256" key="8">
    <source>
        <dbReference type="ARBA" id="ARBA00023065"/>
    </source>
</evidence>
<feature type="domain" description="Ionotropic glutamate receptor L-glutamate and glycine-binding" evidence="15">
    <location>
        <begin position="216"/>
        <end position="279"/>
    </location>
</feature>
<dbReference type="SMART" id="SM00918">
    <property type="entry name" value="Lig_chan-Glu_bd"/>
    <property type="match status" value="1"/>
</dbReference>
<feature type="transmembrane region" description="Helical" evidence="14">
    <location>
        <begin position="410"/>
        <end position="426"/>
    </location>
</feature>
<evidence type="ECO:0000256" key="4">
    <source>
        <dbReference type="ARBA" id="ARBA00022448"/>
    </source>
</evidence>
<gene>
    <name evidence="16" type="ORF">Fcan01_02174</name>
</gene>
<dbReference type="GO" id="GO:0005813">
    <property type="term" value="C:centrosome"/>
    <property type="evidence" value="ECO:0007669"/>
    <property type="project" value="UniProtKB-SubCell"/>
</dbReference>
<evidence type="ECO:0000256" key="3">
    <source>
        <dbReference type="ARBA" id="ARBA00008685"/>
    </source>
</evidence>
<dbReference type="SUPFAM" id="SSF53850">
    <property type="entry name" value="Periplasmic binding protein-like II"/>
    <property type="match status" value="1"/>
</dbReference>
<evidence type="ECO:0000256" key="9">
    <source>
        <dbReference type="ARBA" id="ARBA00023136"/>
    </source>
</evidence>
<feature type="transmembrane region" description="Helical" evidence="14">
    <location>
        <begin position="297"/>
        <end position="314"/>
    </location>
</feature>
<dbReference type="InterPro" id="IPR056288">
    <property type="entry name" value="CEP76_C"/>
</dbReference>
<keyword evidence="13" id="KW-0407">Ion channel</keyword>
<evidence type="ECO:0000256" key="6">
    <source>
        <dbReference type="ARBA" id="ARBA00022692"/>
    </source>
</evidence>
<accession>A0A226F796</accession>
<comment type="caution">
    <text evidence="16">The sequence shown here is derived from an EMBL/GenBank/DDBJ whole genome shotgun (WGS) entry which is preliminary data.</text>
</comment>
<dbReference type="OrthoDB" id="6506757at2759"/>
<feature type="transmembrane region" description="Helical" evidence="14">
    <location>
        <begin position="614"/>
        <end position="633"/>
    </location>
</feature>
<keyword evidence="17" id="KW-1185">Reference proteome</keyword>
<proteinExistence type="inferred from homology"/>
<dbReference type="GO" id="GO:0015276">
    <property type="term" value="F:ligand-gated monoatomic ion channel activity"/>
    <property type="evidence" value="ECO:0007669"/>
    <property type="project" value="InterPro"/>
</dbReference>
<dbReference type="InterPro" id="IPR052299">
    <property type="entry name" value="CEP76"/>
</dbReference>
<keyword evidence="4" id="KW-0813">Transport</keyword>
<dbReference type="Gene3D" id="3.40.190.10">
    <property type="entry name" value="Periplasmic binding protein-like II"/>
    <property type="match status" value="1"/>
</dbReference>
<dbReference type="Pfam" id="PF15627">
    <property type="entry name" value="CEP76-C2"/>
    <property type="match status" value="1"/>
</dbReference>
<dbReference type="Pfam" id="PF24652">
    <property type="entry name" value="CEP76_C"/>
    <property type="match status" value="1"/>
</dbReference>
<dbReference type="Gene3D" id="1.10.287.70">
    <property type="match status" value="1"/>
</dbReference>
<keyword evidence="9 14" id="KW-0472">Membrane</keyword>
<sequence>MNTNLRKHVELSEFIKKIVNLHFSDCYGIQIHPETPRDVSFNWQIPAMQLASPSTTQQLYTHEHSPLVKFGKQCIVYEVHLDGRDENNGGILEIFLASESQRRAKDSYIFVNEYLRFEEVRKFLLDPRLKSYPHRAWPDIVPLDFFELDENLSQNIGLTFHHFCYYCNNGESAVVTTKNAVYRMASEIVAISDIFPDVTKNFQGHTLRVTAPPAPPLVLITPSKTNPNINDIQGQQKHILYGIAGKYNFTCYLYPVPGGSTGSRLPNGTWNGVMGEILYGRADIGLTVAVAYERRDVADFTVSVFYAFLVLVSTKPIPFLEWQSIFYPFKTSTWLALIGTTLLTLCVYQFLHNRSLIVEVPARKKWKSKLLLWQQIKSEIMTGFLAFYMTVGSLLEQSVPIDYNTMPSRLIATFWMMFAIIITCAYRSKLFSFLISPTIETPPSSFQELAISDYTWGMKSLGGIALLFITQSPLAYIRNIGERMEIYTDKYSCLDKTFHTKFTCIIYKAYIEFMIEVRYWKLKTQFHVSDFVTPPVGSAWSVAKHSPLKRNFDEMSYRIHEMGLADKYLYDYQVAFAKVSRAFAQASNETDDTFNLNANYQNNDDTGPKPMKLANLYGGFFILGLGSGMNLVIKRMVDNICSSKDDPRNIDPGEVLQEVYSRGLMSSVLETFNNELPAKSELTRSQFDKLGTIDENESLENRRVDDDEFGNNYADDDRGRFETLGGKAFLDHLSHEKNSTTCKSKRFVLHLFFKSQRFKTKPVDCRSNPSFQEEFIIDVGQFESGVGQLLTVKEPLRILIIREDQNRPISGGVIISFNVHDWRSVLLTDNGFESFSLELFGVGSENNVPVGLLNMRITILPCPSEQILEKTMMTQLQLERGIHEESVRNFVTFSKQWMNDFLSIRPGHIFRHVKLSAFDERLASRPISTFLQFPYNADRVFLTPFHAAWFVSLLTNLQNSSNNDSIRNLQSLELTIASKCGTSEDLSILLCSLLLGFGLNAFVALGSEKNANPISWVVTLDNSFNPLFWDPKTSKRFTPVTLTNSENDNETKLNVSKSCMQQKFSHIGCLLNNESFHCNIQSADSVSLVDWNILNPAKWKSMSPKRIAKFPYQSQHRFVLLPARVDCELITARLELGIQELIQEARMQQELSTRWDAITSKLMGQQLATYELQGSTGGSNFNNFFEDVIMKSLPAGYNFKGFHCHSRSTTAKNLFNSCMGDLQCQEVVYCRGEDVQHMIRVSVFPYPENVVSIRIMIGCRFLAV</sequence>
<feature type="transmembrane region" description="Helical" evidence="14">
    <location>
        <begin position="334"/>
        <end position="351"/>
    </location>
</feature>
<evidence type="ECO:0000256" key="7">
    <source>
        <dbReference type="ARBA" id="ARBA00022989"/>
    </source>
</evidence>